<proteinExistence type="predicted"/>
<name>A0A6J5ML90_9CAUD</name>
<sequence>MDPITKAGHAKRLLDDDILKGAFAEVERDIFEEWRMSGYADNDARSDMFHTLKGLERLKARLQAILDDGLVAKSRS</sequence>
<dbReference type="EMBL" id="LR796491">
    <property type="protein sequence ID" value="CAB4147338.1"/>
    <property type="molecule type" value="Genomic_DNA"/>
</dbReference>
<organism evidence="1">
    <name type="scientific">uncultured Caudovirales phage</name>
    <dbReference type="NCBI Taxonomy" id="2100421"/>
    <lineage>
        <taxon>Viruses</taxon>
        <taxon>Duplodnaviria</taxon>
        <taxon>Heunggongvirae</taxon>
        <taxon>Uroviricota</taxon>
        <taxon>Caudoviricetes</taxon>
        <taxon>Peduoviridae</taxon>
        <taxon>Maltschvirus</taxon>
        <taxon>Maltschvirus maltsch</taxon>
    </lineage>
</organism>
<reference evidence="1" key="1">
    <citation type="submission" date="2020-04" db="EMBL/GenBank/DDBJ databases">
        <authorList>
            <person name="Chiriac C."/>
            <person name="Salcher M."/>
            <person name="Ghai R."/>
            <person name="Kavagutti S V."/>
        </authorList>
    </citation>
    <scope>NUCLEOTIDE SEQUENCE</scope>
</reference>
<protein>
    <submittedName>
        <fullName evidence="1">Uncharacterized protein</fullName>
    </submittedName>
</protein>
<evidence type="ECO:0000313" key="1">
    <source>
        <dbReference type="EMBL" id="CAB4147338.1"/>
    </source>
</evidence>
<accession>A0A6J5ML90</accession>
<gene>
    <name evidence="1" type="ORF">UFOVP506_22</name>
</gene>